<dbReference type="GO" id="GO:0009245">
    <property type="term" value="P:lipid A biosynthetic process"/>
    <property type="evidence" value="ECO:0007669"/>
    <property type="project" value="TreeGrafter"/>
</dbReference>
<dbReference type="PANTHER" id="PTHR42755">
    <property type="entry name" value="3-DEOXY-MANNO-OCTULOSONATE CYTIDYLYLTRANSFERASE"/>
    <property type="match status" value="1"/>
</dbReference>
<comment type="subcellular location">
    <subcellularLocation>
        <location evidence="1">Cell membrane</location>
    </subcellularLocation>
</comment>
<keyword evidence="1" id="KW-1003">Cell membrane</keyword>
<dbReference type="EC" id="2.4.99.12" evidence="1"/>
<dbReference type="PANTHER" id="PTHR42755:SF1">
    <property type="entry name" value="3-DEOXY-D-MANNO-OCTULOSONIC ACID TRANSFERASE, MITOCHONDRIAL-RELATED"/>
    <property type="match status" value="1"/>
</dbReference>
<keyword evidence="1" id="KW-0472">Membrane</keyword>
<dbReference type="AlphaFoldDB" id="A0A060C8M6"/>
<keyword evidence="1" id="KW-0448">Lipopolysaccharide biosynthesis</keyword>
<proteinExistence type="inferred from homology"/>
<organism evidence="2">
    <name type="scientific">uncultured Planctomyces sp</name>
    <dbReference type="NCBI Taxonomy" id="179110"/>
    <lineage>
        <taxon>Bacteria</taxon>
        <taxon>Pseudomonadati</taxon>
        <taxon>Planctomycetota</taxon>
        <taxon>Planctomycetia</taxon>
        <taxon>Planctomycetales</taxon>
        <taxon>Planctomycetaceae</taxon>
        <taxon>Planctomyces</taxon>
        <taxon>environmental samples</taxon>
    </lineage>
</organism>
<accession>A0A060C8M6</accession>
<dbReference type="GO" id="GO:0005886">
    <property type="term" value="C:plasma membrane"/>
    <property type="evidence" value="ECO:0007669"/>
    <property type="project" value="UniProtKB-SubCell"/>
</dbReference>
<comment type="similarity">
    <text evidence="1">Belongs to the glycosyltransferase group 1 family.</text>
</comment>
<reference evidence="2" key="1">
    <citation type="journal article" date="2013" name="Environ. Microbiol.">
        <title>Seasonally variable intestinal metagenomes of the red palm weevil (Rhynchophorus ferrugineus).</title>
        <authorList>
            <person name="Jia S."/>
            <person name="Zhang X."/>
            <person name="Zhang G."/>
            <person name="Yin A."/>
            <person name="Zhang S."/>
            <person name="Li F."/>
            <person name="Wang L."/>
            <person name="Zhao D."/>
            <person name="Yun Q."/>
            <person name="Tala"/>
            <person name="Wang J."/>
            <person name="Sun G."/>
            <person name="Baabdullah M."/>
            <person name="Yu X."/>
            <person name="Hu S."/>
            <person name="Al-Mssallem I.S."/>
            <person name="Yu J."/>
        </authorList>
    </citation>
    <scope>NUCLEOTIDE SEQUENCE</scope>
</reference>
<name>A0A060C8M6_9PLAN</name>
<dbReference type="GO" id="GO:0009244">
    <property type="term" value="P:lipopolysaccharide core region biosynthetic process"/>
    <property type="evidence" value="ECO:0007669"/>
    <property type="project" value="UniProtKB-UniRule"/>
</dbReference>
<evidence type="ECO:0000313" key="2">
    <source>
        <dbReference type="EMBL" id="AIA89360.1"/>
    </source>
</evidence>
<comment type="pathway">
    <text evidence="1">Bacterial outer membrane biogenesis; LPS core biosynthesis.</text>
</comment>
<dbReference type="GO" id="GO:0043842">
    <property type="term" value="F:Kdo transferase activity"/>
    <property type="evidence" value="ECO:0007669"/>
    <property type="project" value="UniProtKB-EC"/>
</dbReference>
<comment type="function">
    <text evidence="1">Involved in lipopolysaccharide (LPS) biosynthesis. Catalyzes the transfer of 3-deoxy-D-manno-octulosonate (Kdo) residue(s) from CMP-Kdo to lipid IV(A), the tetraacyldisaccharide-1,4'-bisphosphate precursor of lipid A.</text>
</comment>
<dbReference type="UniPathway" id="UPA00958"/>
<dbReference type="InterPro" id="IPR039901">
    <property type="entry name" value="Kdotransferase"/>
</dbReference>
<evidence type="ECO:0000256" key="1">
    <source>
        <dbReference type="RuleBase" id="RU365103"/>
    </source>
</evidence>
<sequence length="103" mass="10661">MIRSRGLNILRRSEQLDAKCESPRAAPLLSGGDTRNPESVILVDTLGELSAVWGLADVAYVGGSLTPGRGGQNMLEPAAYGAAVLFWSAHRELPGAGGDAAGE</sequence>
<comment type="catalytic activity">
    <reaction evidence="1">
        <text>lipid IVA (E. coli) + CMP-3-deoxy-beta-D-manno-octulosonate = alpha-Kdo-(2-&gt;6)-lipid IVA (E. coli) + CMP + H(+)</text>
        <dbReference type="Rhea" id="RHEA:28066"/>
        <dbReference type="ChEBI" id="CHEBI:15378"/>
        <dbReference type="ChEBI" id="CHEBI:58603"/>
        <dbReference type="ChEBI" id="CHEBI:60364"/>
        <dbReference type="ChEBI" id="CHEBI:60377"/>
        <dbReference type="ChEBI" id="CHEBI:85987"/>
        <dbReference type="EC" id="2.4.99.12"/>
    </reaction>
</comment>
<dbReference type="Gene3D" id="3.40.50.2000">
    <property type="entry name" value="Glycogen Phosphorylase B"/>
    <property type="match status" value="1"/>
</dbReference>
<protein>
    <recommendedName>
        <fullName evidence="1">3-deoxy-D-manno-octulosonic acid transferase</fullName>
        <shortName evidence="1">Kdo transferase</shortName>
        <ecNumber evidence="1">2.4.99.12</ecNumber>
    </recommendedName>
    <alternativeName>
        <fullName evidence="1">Lipid IV(A) 3-deoxy-D-manno-octulosonic acid transferase</fullName>
    </alternativeName>
</protein>
<dbReference type="EMBL" id="KF122067">
    <property type="protein sequence ID" value="AIA89360.1"/>
    <property type="molecule type" value="Genomic_DNA"/>
</dbReference>
<keyword evidence="1" id="KW-0808">Transferase</keyword>